<keyword evidence="2" id="KW-1185">Reference proteome</keyword>
<protein>
    <submittedName>
        <fullName evidence="1">Uncharacterized protein</fullName>
    </submittedName>
</protein>
<dbReference type="EMBL" id="HE577330">
    <property type="protein sequence ID" value="CCD03018.1"/>
    <property type="molecule type" value="Genomic_DNA"/>
</dbReference>
<geneLocation type="plasmid" evidence="1 2">
    <name>AZOBR_p3</name>
</geneLocation>
<proteinExistence type="predicted"/>
<gene>
    <name evidence="1" type="ORF">AZOBR_p350034</name>
</gene>
<keyword evidence="1" id="KW-0614">Plasmid</keyword>
<evidence type="ECO:0000313" key="1">
    <source>
        <dbReference type="EMBL" id="CCD03018.1"/>
    </source>
</evidence>
<dbReference type="KEGG" id="abs:AZOBR_p350034"/>
<sequence>MPVALPIRKDLSASESRALARRGNNGRVAARMFAISHAPDGVSCPEAARLVGVDRHISKLPSPSWRPMVMPSSRN</sequence>
<reference evidence="1 2" key="1">
    <citation type="journal article" date="2011" name="PLoS Genet.">
        <title>Azospirillum genomes reveal transition of bacteria from aquatic to terrestrial environments.</title>
        <authorList>
            <person name="Wisniewski-Dye F."/>
            <person name="Borziak K."/>
            <person name="Khalsa-Moyers G."/>
            <person name="Alexandre G."/>
            <person name="Sukharnikov L.O."/>
            <person name="Wuichet K."/>
            <person name="Hurst G.B."/>
            <person name="McDonald W.H."/>
            <person name="Robertson J.S."/>
            <person name="Barbe V."/>
            <person name="Calteau A."/>
            <person name="Rouy Z."/>
            <person name="Mangenot S."/>
            <person name="Prigent-Combaret C."/>
            <person name="Normand P."/>
            <person name="Boyer M."/>
            <person name="Siguier P."/>
            <person name="Dessaux Y."/>
            <person name="Elmerich C."/>
            <person name="Condemine G."/>
            <person name="Krishnen G."/>
            <person name="Kennedy I."/>
            <person name="Paterson A.H."/>
            <person name="Gonzalez V."/>
            <person name="Mavingui P."/>
            <person name="Zhulin I.B."/>
        </authorList>
    </citation>
    <scope>NUCLEOTIDE SEQUENCE [LARGE SCALE GENOMIC DNA]</scope>
    <source>
        <strain evidence="1 2">Sp245</strain>
    </source>
</reference>
<dbReference type="AlphaFoldDB" id="A0A9P1JZZ2"/>
<accession>A0A9P1JZZ2</accession>
<name>A0A9P1JZZ2_9PROT</name>
<evidence type="ECO:0000313" key="2">
    <source>
        <dbReference type="Proteomes" id="UP000007319"/>
    </source>
</evidence>
<dbReference type="Proteomes" id="UP000007319">
    <property type="component" value="Plasmid AZOBR_p3"/>
</dbReference>
<organism evidence="1 2">
    <name type="scientific">Azospirillum baldaniorum</name>
    <dbReference type="NCBI Taxonomy" id="1064539"/>
    <lineage>
        <taxon>Bacteria</taxon>
        <taxon>Pseudomonadati</taxon>
        <taxon>Pseudomonadota</taxon>
        <taxon>Alphaproteobacteria</taxon>
        <taxon>Rhodospirillales</taxon>
        <taxon>Azospirillaceae</taxon>
        <taxon>Azospirillum</taxon>
    </lineage>
</organism>